<evidence type="ECO:0000256" key="1">
    <source>
        <dbReference type="SAM" id="Phobius"/>
    </source>
</evidence>
<feature type="transmembrane region" description="Helical" evidence="1">
    <location>
        <begin position="288"/>
        <end position="310"/>
    </location>
</feature>
<proteinExistence type="predicted"/>
<feature type="transmembrane region" description="Helical" evidence="1">
    <location>
        <begin position="339"/>
        <end position="358"/>
    </location>
</feature>
<feature type="transmembrane region" description="Helical" evidence="1">
    <location>
        <begin position="264"/>
        <end position="282"/>
    </location>
</feature>
<evidence type="ECO:0000313" key="3">
    <source>
        <dbReference type="Proteomes" id="UP000315369"/>
    </source>
</evidence>
<feature type="transmembrane region" description="Helical" evidence="1">
    <location>
        <begin position="187"/>
        <end position="211"/>
    </location>
</feature>
<evidence type="ECO:0000313" key="2">
    <source>
        <dbReference type="EMBL" id="TQF17855.1"/>
    </source>
</evidence>
<keyword evidence="3" id="KW-1185">Reference proteome</keyword>
<feature type="transmembrane region" description="Helical" evidence="1">
    <location>
        <begin position="370"/>
        <end position="390"/>
    </location>
</feature>
<dbReference type="AlphaFoldDB" id="A0A540X981"/>
<feature type="transmembrane region" description="Helical" evidence="1">
    <location>
        <begin position="459"/>
        <end position="478"/>
    </location>
</feature>
<feature type="transmembrane region" description="Helical" evidence="1">
    <location>
        <begin position="402"/>
        <end position="428"/>
    </location>
</feature>
<feature type="transmembrane region" description="Helical" evidence="1">
    <location>
        <begin position="71"/>
        <end position="93"/>
    </location>
</feature>
<feature type="transmembrane region" description="Helical" evidence="1">
    <location>
        <begin position="153"/>
        <end position="180"/>
    </location>
</feature>
<protein>
    <submittedName>
        <fullName evidence="2">ABC transporter permease</fullName>
    </submittedName>
</protein>
<dbReference type="EMBL" id="VIFM01000003">
    <property type="protein sequence ID" value="TQF17855.1"/>
    <property type="molecule type" value="Genomic_DNA"/>
</dbReference>
<sequence>MEAADASTAGLSFQERWGDRLNPLVVKEVRQGLRTRVFWACFGLMLLACLVLALVAFVHTREEAFAHHGQGYFFAFFICLAVVHFFVIPYSAYRSLAREREDDTWVLLVLTGLGPRRILRGKVSSFLVQAALYASAVGPFLLFSYYLNGISLPSILAVLGLGGAWLVFLTVVAVCAATLADSRMGRAFVHFVVLGVLGLAFSAALGISGALSDSGNRLLSNDGVHLAMGIGLGLMLLDGWLLFEVAASRLSLSTEDYTRGPRRVMVVQMLVALVVGLGFWWHEDQGHVVTEIFAVCGTLHLAVVGLFVVTDVDGQARALRAATGPVSLFRPGALRGFRLTMLLLVGWAGVWAALALVSGKTNHGSESMRMLMAVMPAYVILYLSLALVLGRMPRSDRFSSPASVRLLFVAAVGVAAGLPPLVAALVGIEMGDPLLNLLNPVVGIANFGAHDYATAEPGMAWPLVAFVVGVALLVAFMADRVLVEREKRAHLP</sequence>
<gene>
    <name evidence="2" type="ORF">FJV41_01350</name>
</gene>
<comment type="caution">
    <text evidence="2">The sequence shown here is derived from an EMBL/GenBank/DDBJ whole genome shotgun (WGS) entry which is preliminary data.</text>
</comment>
<keyword evidence="1" id="KW-0472">Membrane</keyword>
<dbReference type="OrthoDB" id="5524691at2"/>
<feature type="transmembrane region" description="Helical" evidence="1">
    <location>
        <begin position="126"/>
        <end position="147"/>
    </location>
</feature>
<keyword evidence="1" id="KW-0812">Transmembrane</keyword>
<reference evidence="2 3" key="1">
    <citation type="submission" date="2019-06" db="EMBL/GenBank/DDBJ databases">
        <authorList>
            <person name="Livingstone P."/>
            <person name="Whitworth D."/>
        </authorList>
    </citation>
    <scope>NUCLEOTIDE SEQUENCE [LARGE SCALE GENOMIC DNA]</scope>
    <source>
        <strain evidence="2 3">AM401</strain>
    </source>
</reference>
<accession>A0A540X981</accession>
<feature type="transmembrane region" description="Helical" evidence="1">
    <location>
        <begin position="37"/>
        <end position="59"/>
    </location>
</feature>
<name>A0A540X981_9BACT</name>
<feature type="transmembrane region" description="Helical" evidence="1">
    <location>
        <begin position="223"/>
        <end position="243"/>
    </location>
</feature>
<keyword evidence="1" id="KW-1133">Transmembrane helix</keyword>
<dbReference type="Proteomes" id="UP000315369">
    <property type="component" value="Unassembled WGS sequence"/>
</dbReference>
<organism evidence="2 3">
    <name type="scientific">Myxococcus llanfairpwllgwyngyllgogerychwyrndrobwllllantysiliogogogochensis</name>
    <dbReference type="NCBI Taxonomy" id="2590453"/>
    <lineage>
        <taxon>Bacteria</taxon>
        <taxon>Pseudomonadati</taxon>
        <taxon>Myxococcota</taxon>
        <taxon>Myxococcia</taxon>
        <taxon>Myxococcales</taxon>
        <taxon>Cystobacterineae</taxon>
        <taxon>Myxococcaceae</taxon>
        <taxon>Myxococcus</taxon>
    </lineage>
</organism>